<feature type="repeat" description="TPR" evidence="1">
    <location>
        <begin position="56"/>
        <end position="89"/>
    </location>
</feature>
<dbReference type="PANTHER" id="PTHR11102:SF160">
    <property type="entry name" value="ERAD-ASSOCIATED E3 UBIQUITIN-PROTEIN LIGASE COMPONENT HRD3"/>
    <property type="match status" value="1"/>
</dbReference>
<dbReference type="PANTHER" id="PTHR11102">
    <property type="entry name" value="SEL-1-LIKE PROTEIN"/>
    <property type="match status" value="1"/>
</dbReference>
<dbReference type="Pfam" id="PF13432">
    <property type="entry name" value="TPR_16"/>
    <property type="match status" value="2"/>
</dbReference>
<dbReference type="InterPro" id="IPR019734">
    <property type="entry name" value="TPR_rpt"/>
</dbReference>
<name>A0A1I3KNU2_9GAMM</name>
<dbReference type="Gene3D" id="1.25.40.10">
    <property type="entry name" value="Tetratricopeptide repeat domain"/>
    <property type="match status" value="1"/>
</dbReference>
<protein>
    <submittedName>
        <fullName evidence="2">Tetratricopeptide repeat-containing protein</fullName>
    </submittedName>
</protein>
<dbReference type="Proteomes" id="UP000183018">
    <property type="component" value="Unassembled WGS sequence"/>
</dbReference>
<reference evidence="3" key="1">
    <citation type="submission" date="2016-10" db="EMBL/GenBank/DDBJ databases">
        <authorList>
            <person name="Varghese N."/>
            <person name="Submissions S."/>
        </authorList>
    </citation>
    <scope>NUCLEOTIDE SEQUENCE [LARGE SCALE GENOMIC DNA]</scope>
    <source>
        <strain evidence="3">LMG 22563</strain>
    </source>
</reference>
<dbReference type="InterPro" id="IPR050767">
    <property type="entry name" value="Sel1_AlgK"/>
</dbReference>
<proteinExistence type="predicted"/>
<organism evidence="2 3">
    <name type="scientific">Phytopseudomonas argentinensis</name>
    <dbReference type="NCBI Taxonomy" id="289370"/>
    <lineage>
        <taxon>Bacteria</taxon>
        <taxon>Pseudomonadati</taxon>
        <taxon>Pseudomonadota</taxon>
        <taxon>Gammaproteobacteria</taxon>
        <taxon>Pseudomonadales</taxon>
        <taxon>Pseudomonadaceae</taxon>
        <taxon>Phytopseudomonas</taxon>
    </lineage>
</organism>
<gene>
    <name evidence="2" type="ORF">SAMN05216602_2620</name>
</gene>
<dbReference type="InterPro" id="IPR006597">
    <property type="entry name" value="Sel1-like"/>
</dbReference>
<evidence type="ECO:0000313" key="3">
    <source>
        <dbReference type="Proteomes" id="UP000183018"/>
    </source>
</evidence>
<evidence type="ECO:0000313" key="2">
    <source>
        <dbReference type="EMBL" id="SFI74136.1"/>
    </source>
</evidence>
<accession>A0A1I3KNU2</accession>
<dbReference type="SUPFAM" id="SSF81901">
    <property type="entry name" value="HCP-like"/>
    <property type="match status" value="1"/>
</dbReference>
<dbReference type="SMART" id="SM00028">
    <property type="entry name" value="TPR"/>
    <property type="match status" value="3"/>
</dbReference>
<evidence type="ECO:0000256" key="1">
    <source>
        <dbReference type="PROSITE-ProRule" id="PRU00339"/>
    </source>
</evidence>
<keyword evidence="1" id="KW-0802">TPR repeat</keyword>
<keyword evidence="3" id="KW-1185">Reference proteome</keyword>
<dbReference type="SMART" id="SM00671">
    <property type="entry name" value="SEL1"/>
    <property type="match status" value="2"/>
</dbReference>
<dbReference type="InterPro" id="IPR011990">
    <property type="entry name" value="TPR-like_helical_dom_sf"/>
</dbReference>
<dbReference type="PROSITE" id="PS50005">
    <property type="entry name" value="TPR"/>
    <property type="match status" value="1"/>
</dbReference>
<dbReference type="AlphaFoldDB" id="A0A1I3KNU2"/>
<sequence length="169" mass="19119">MAFQDGDHDAAVEHLNNAVRHDHPEAMNLLGDIHLHAERYPQAEQAYRRAAELGNVDGYNNLGLLYLQLEDYQQAKQALLQALESDHVYAQHNLAVAYHRLGELEAAERWYLISFSQHGNLQSLENLGHVYGESGREVEGKALVAASDKLYEDQPLNDYEQSLIDRLLA</sequence>
<dbReference type="EMBL" id="FORC01000002">
    <property type="protein sequence ID" value="SFI74136.1"/>
    <property type="molecule type" value="Genomic_DNA"/>
</dbReference>
<dbReference type="STRING" id="289370.SAMN05216602_2620"/>